<evidence type="ECO:0000313" key="2">
    <source>
        <dbReference type="EMBL" id="KAJ8027434.1"/>
    </source>
</evidence>
<feature type="compositionally biased region" description="Basic and acidic residues" evidence="1">
    <location>
        <begin position="42"/>
        <end position="55"/>
    </location>
</feature>
<feature type="compositionally biased region" description="Basic residues" evidence="1">
    <location>
        <begin position="29"/>
        <end position="41"/>
    </location>
</feature>
<dbReference type="AlphaFoldDB" id="A0A9Q1GXC5"/>
<comment type="caution">
    <text evidence="2">The sequence shown here is derived from an EMBL/GenBank/DDBJ whole genome shotgun (WGS) entry which is preliminary data.</text>
</comment>
<proteinExistence type="predicted"/>
<keyword evidence="3" id="KW-1185">Reference proteome</keyword>
<feature type="region of interest" description="Disordered" evidence="1">
    <location>
        <begin position="68"/>
        <end position="121"/>
    </location>
</feature>
<protein>
    <submittedName>
        <fullName evidence="2">Uncharacterized protein</fullName>
    </submittedName>
</protein>
<feature type="region of interest" description="Disordered" evidence="1">
    <location>
        <begin position="19"/>
        <end position="56"/>
    </location>
</feature>
<name>A0A9Q1GXC5_HOLLE</name>
<reference evidence="2" key="1">
    <citation type="submission" date="2021-10" db="EMBL/GenBank/DDBJ databases">
        <title>Tropical sea cucumber genome reveals ecological adaptation and Cuvierian tubules defense mechanism.</title>
        <authorList>
            <person name="Chen T."/>
        </authorList>
    </citation>
    <scope>NUCLEOTIDE SEQUENCE</scope>
    <source>
        <strain evidence="2">Nanhai2018</strain>
        <tissue evidence="2">Muscle</tissue>
    </source>
</reference>
<accession>A0A9Q1GXC5</accession>
<organism evidence="2 3">
    <name type="scientific">Holothuria leucospilota</name>
    <name type="common">Black long sea cucumber</name>
    <name type="synonym">Mertensiothuria leucospilota</name>
    <dbReference type="NCBI Taxonomy" id="206669"/>
    <lineage>
        <taxon>Eukaryota</taxon>
        <taxon>Metazoa</taxon>
        <taxon>Echinodermata</taxon>
        <taxon>Eleutherozoa</taxon>
        <taxon>Echinozoa</taxon>
        <taxon>Holothuroidea</taxon>
        <taxon>Aspidochirotacea</taxon>
        <taxon>Aspidochirotida</taxon>
        <taxon>Holothuriidae</taxon>
        <taxon>Holothuria</taxon>
    </lineage>
</organism>
<evidence type="ECO:0000313" key="3">
    <source>
        <dbReference type="Proteomes" id="UP001152320"/>
    </source>
</evidence>
<feature type="compositionally biased region" description="Basic and acidic residues" evidence="1">
    <location>
        <begin position="19"/>
        <end position="28"/>
    </location>
</feature>
<sequence>MQNPNMVRMFRCQRCKDFSSPRKADTLKHERHCGGRRKEKGRIHGEGDEERREGGTENWVAILRSPRQGGQVEIGRGKPPRVLNKGTRKKACLRPPNNAEGKRAGKPPTAVIHPTPPRAQRRLKWPSLQQLLDLGSPLEERTFYVRREGDCKSRKG</sequence>
<gene>
    <name evidence="2" type="ORF">HOLleu_32578</name>
</gene>
<evidence type="ECO:0000256" key="1">
    <source>
        <dbReference type="SAM" id="MobiDB-lite"/>
    </source>
</evidence>
<dbReference type="EMBL" id="JAIZAY010000016">
    <property type="protein sequence ID" value="KAJ8027434.1"/>
    <property type="molecule type" value="Genomic_DNA"/>
</dbReference>
<dbReference type="Proteomes" id="UP001152320">
    <property type="component" value="Chromosome 16"/>
</dbReference>